<proteinExistence type="predicted"/>
<reference evidence="2 3" key="1">
    <citation type="journal article" date="2013" name="Genome Announc.">
        <title>Draft Genome Sequence of the Psychrophilic and Alkaliphilic Rhodonellum psychrophilum Strain GCM71T.</title>
        <authorList>
            <person name="Hauptmann A.L."/>
            <person name="Glaring M.A."/>
            <person name="Hallin P.F."/>
            <person name="Prieme A."/>
            <person name="Stougaard P."/>
        </authorList>
    </citation>
    <scope>NUCLEOTIDE SEQUENCE [LARGE SCALE GENOMIC DNA]</scope>
    <source>
        <strain evidence="2 3">GCM71</strain>
    </source>
</reference>
<dbReference type="EMBL" id="AWXR01000003">
    <property type="protein sequence ID" value="ERM84556.1"/>
    <property type="molecule type" value="Genomic_DNA"/>
</dbReference>
<organism evidence="2 3">
    <name type="scientific">Rhodonellum psychrophilum GCM71 = DSM 17998</name>
    <dbReference type="NCBI Taxonomy" id="1123057"/>
    <lineage>
        <taxon>Bacteria</taxon>
        <taxon>Pseudomonadati</taxon>
        <taxon>Bacteroidota</taxon>
        <taxon>Cytophagia</taxon>
        <taxon>Cytophagales</taxon>
        <taxon>Cytophagaceae</taxon>
        <taxon>Rhodonellum</taxon>
    </lineage>
</organism>
<comment type="caution">
    <text evidence="2">The sequence shown here is derived from an EMBL/GenBank/DDBJ whole genome shotgun (WGS) entry which is preliminary data.</text>
</comment>
<gene>
    <name evidence="2" type="ORF">P872_24365</name>
</gene>
<keyword evidence="3" id="KW-1185">Reference proteome</keyword>
<keyword evidence="1" id="KW-0175">Coiled coil</keyword>
<dbReference type="AlphaFoldDB" id="U5C6H4"/>
<sequence>MKSKIFSFMKKHFKMKKCPYFILIVTQFIFFSCGFSSNNKEEFSHRDVDSFIALLEFDLKVLEDEIIALARETEQLYEHKEEIISKSKKNPLTIENGIANAAPNGDPKRSTLYISTMAKDKEGLEDLIFLTDSLDYNFREIVRRHQVVSQVYFNSHLQLNRLFPPFDPASLILPDLDITSFNFYYRADLTHNPDKGPVWLEEIYLDPAGKGWMISLLHPVYYQGELQMVLGFDITVNDILEFYLNRYSNQIVIIDEAGTVVAGKSKAIEALSLPPLINHTYIQTITSNNFRMEDFNLFKSKNKEVRKMATHIILTKGSDFLLKEGKESVDIRAKKMNLFNWYVLDLQLK</sequence>
<protein>
    <recommendedName>
        <fullName evidence="4">Cache domain-containing protein</fullName>
    </recommendedName>
</protein>
<dbReference type="PROSITE" id="PS51257">
    <property type="entry name" value="PROKAR_LIPOPROTEIN"/>
    <property type="match status" value="1"/>
</dbReference>
<feature type="coiled-coil region" evidence="1">
    <location>
        <begin position="52"/>
        <end position="79"/>
    </location>
</feature>
<evidence type="ECO:0000256" key="1">
    <source>
        <dbReference type="SAM" id="Coils"/>
    </source>
</evidence>
<dbReference type="eggNOG" id="COG3706">
    <property type="taxonomic scope" value="Bacteria"/>
</dbReference>
<evidence type="ECO:0008006" key="4">
    <source>
        <dbReference type="Google" id="ProtNLM"/>
    </source>
</evidence>
<dbReference type="PATRIC" id="fig|1123057.7.peg.397"/>
<dbReference type="Gene3D" id="3.30.450.20">
    <property type="entry name" value="PAS domain"/>
    <property type="match status" value="1"/>
</dbReference>
<evidence type="ECO:0000313" key="3">
    <source>
        <dbReference type="Proteomes" id="UP000016843"/>
    </source>
</evidence>
<dbReference type="Proteomes" id="UP000016843">
    <property type="component" value="Unassembled WGS sequence"/>
</dbReference>
<name>U5C6H4_9BACT</name>
<dbReference type="CDD" id="cd18773">
    <property type="entry name" value="PDC1_HK_sensor"/>
    <property type="match status" value="1"/>
</dbReference>
<evidence type="ECO:0000313" key="2">
    <source>
        <dbReference type="EMBL" id="ERM84556.1"/>
    </source>
</evidence>
<accession>U5C6H4</accession>